<evidence type="ECO:0000259" key="8">
    <source>
        <dbReference type="Pfam" id="PF12704"/>
    </source>
</evidence>
<evidence type="ECO:0000256" key="2">
    <source>
        <dbReference type="ARBA" id="ARBA00022475"/>
    </source>
</evidence>
<organism evidence="9 10">
    <name type="scientific">Candidatus Coprenecus avistercoris</name>
    <dbReference type="NCBI Taxonomy" id="2840730"/>
    <lineage>
        <taxon>Bacteria</taxon>
        <taxon>Pseudomonadati</taxon>
        <taxon>Bacteroidota</taxon>
        <taxon>Bacteroidia</taxon>
        <taxon>Bacteroidales</taxon>
        <taxon>Rikenellaceae</taxon>
        <taxon>Rikenellaceae incertae sedis</taxon>
        <taxon>Candidatus Coprenecus</taxon>
    </lineage>
</organism>
<name>A0A9D1J6F3_9BACT</name>
<comment type="subcellular location">
    <subcellularLocation>
        <location evidence="1">Cell membrane</location>
        <topology evidence="1">Multi-pass membrane protein</topology>
    </subcellularLocation>
</comment>
<feature type="transmembrane region" description="Helical" evidence="6">
    <location>
        <begin position="285"/>
        <end position="305"/>
    </location>
</feature>
<reference evidence="9" key="1">
    <citation type="submission" date="2020-10" db="EMBL/GenBank/DDBJ databases">
        <authorList>
            <person name="Gilroy R."/>
        </authorList>
    </citation>
    <scope>NUCLEOTIDE SEQUENCE</scope>
    <source>
        <strain evidence="9">ChiHjej13B12-12457</strain>
    </source>
</reference>
<dbReference type="InterPro" id="IPR025857">
    <property type="entry name" value="MacB_PCD"/>
</dbReference>
<dbReference type="GO" id="GO:0022857">
    <property type="term" value="F:transmembrane transporter activity"/>
    <property type="evidence" value="ECO:0007669"/>
    <property type="project" value="TreeGrafter"/>
</dbReference>
<dbReference type="PANTHER" id="PTHR30572">
    <property type="entry name" value="MEMBRANE COMPONENT OF TRANSPORTER-RELATED"/>
    <property type="match status" value="1"/>
</dbReference>
<dbReference type="Pfam" id="PF12704">
    <property type="entry name" value="MacB_PCD"/>
    <property type="match status" value="1"/>
</dbReference>
<dbReference type="InterPro" id="IPR003838">
    <property type="entry name" value="ABC3_permease_C"/>
</dbReference>
<evidence type="ECO:0000256" key="3">
    <source>
        <dbReference type="ARBA" id="ARBA00022692"/>
    </source>
</evidence>
<keyword evidence="2" id="KW-1003">Cell membrane</keyword>
<evidence type="ECO:0000313" key="10">
    <source>
        <dbReference type="Proteomes" id="UP000886744"/>
    </source>
</evidence>
<keyword evidence="3 6" id="KW-0812">Transmembrane</keyword>
<reference evidence="9" key="2">
    <citation type="journal article" date="2021" name="PeerJ">
        <title>Extensive microbial diversity within the chicken gut microbiome revealed by metagenomics and culture.</title>
        <authorList>
            <person name="Gilroy R."/>
            <person name="Ravi A."/>
            <person name="Getino M."/>
            <person name="Pursley I."/>
            <person name="Horton D.L."/>
            <person name="Alikhan N.F."/>
            <person name="Baker D."/>
            <person name="Gharbi K."/>
            <person name="Hall N."/>
            <person name="Watson M."/>
            <person name="Adriaenssens E.M."/>
            <person name="Foster-Nyarko E."/>
            <person name="Jarju S."/>
            <person name="Secka A."/>
            <person name="Antonio M."/>
            <person name="Oren A."/>
            <person name="Chaudhuri R.R."/>
            <person name="La Ragione R."/>
            <person name="Hildebrand F."/>
            <person name="Pallen M.J."/>
        </authorList>
    </citation>
    <scope>NUCLEOTIDE SEQUENCE</scope>
    <source>
        <strain evidence="9">ChiHjej13B12-12457</strain>
    </source>
</reference>
<proteinExistence type="predicted"/>
<feature type="domain" description="ABC3 transporter permease C-terminal" evidence="7">
    <location>
        <begin position="295"/>
        <end position="429"/>
    </location>
</feature>
<sequence>MKLGVYFRESWHNLRTDKLYTLVYIIAVAFSLAMVMTYLTVVAMRTQNSYPETHRDRMLSIPLIYLELGTTSSMEQSVSKDFIAQFLSEPLPGVEAWTAVKTEEFKVYNSAGEPLKMVVEFIDSSFTDIFPLEVLYGGPITADGALRNVPDVLMAESAAVALLGRKDVVGESLFFNNKEYRICGVVRDVPQTATYAFAQIWVPDTEPTLMDVQLREWALANNNNVMVGPYEIELLAGSRRDFSAIRSEMQDRIDRYNQSGVSSWKLSLAYGMPTVRERIFMYDSAAAYTWIGVGVVLLVLLVPVFNLSGMTGSGMEARMAEFGVRKSFGAWRGAIVRQIVGENLLLTLIGGAVGLLLSYLLLYLLQDELYDLLPLNSMVEFGFFEFIPAPAFTFRSFFKVSLYLLLLVLVLVVNLLSALVPASKVIRRPITESLNSQR</sequence>
<evidence type="ECO:0000259" key="7">
    <source>
        <dbReference type="Pfam" id="PF02687"/>
    </source>
</evidence>
<dbReference type="EMBL" id="DVHI01000041">
    <property type="protein sequence ID" value="HIR62543.1"/>
    <property type="molecule type" value="Genomic_DNA"/>
</dbReference>
<keyword evidence="5 6" id="KW-0472">Membrane</keyword>
<accession>A0A9D1J6F3</accession>
<comment type="caution">
    <text evidence="9">The sequence shown here is derived from an EMBL/GenBank/DDBJ whole genome shotgun (WGS) entry which is preliminary data.</text>
</comment>
<feature type="transmembrane region" description="Helical" evidence="6">
    <location>
        <begin position="20"/>
        <end position="41"/>
    </location>
</feature>
<dbReference type="GO" id="GO:0005886">
    <property type="term" value="C:plasma membrane"/>
    <property type="evidence" value="ECO:0007669"/>
    <property type="project" value="UniProtKB-SubCell"/>
</dbReference>
<evidence type="ECO:0000313" key="9">
    <source>
        <dbReference type="EMBL" id="HIR62543.1"/>
    </source>
</evidence>
<dbReference type="PANTHER" id="PTHR30572:SF18">
    <property type="entry name" value="ABC-TYPE MACROLIDE FAMILY EXPORT SYSTEM PERMEASE COMPONENT 2"/>
    <property type="match status" value="1"/>
</dbReference>
<evidence type="ECO:0000256" key="6">
    <source>
        <dbReference type="SAM" id="Phobius"/>
    </source>
</evidence>
<protein>
    <submittedName>
        <fullName evidence="9">FtsX-like permease family protein</fullName>
    </submittedName>
</protein>
<dbReference type="Pfam" id="PF02687">
    <property type="entry name" value="FtsX"/>
    <property type="match status" value="1"/>
</dbReference>
<feature type="transmembrane region" description="Helical" evidence="6">
    <location>
        <begin position="400"/>
        <end position="420"/>
    </location>
</feature>
<evidence type="ECO:0000256" key="5">
    <source>
        <dbReference type="ARBA" id="ARBA00023136"/>
    </source>
</evidence>
<evidence type="ECO:0000256" key="4">
    <source>
        <dbReference type="ARBA" id="ARBA00022989"/>
    </source>
</evidence>
<feature type="domain" description="MacB-like periplasmic core" evidence="8">
    <location>
        <begin position="21"/>
        <end position="216"/>
    </location>
</feature>
<gene>
    <name evidence="9" type="ORF">IAC94_03345</name>
</gene>
<feature type="transmembrane region" description="Helical" evidence="6">
    <location>
        <begin position="344"/>
        <end position="365"/>
    </location>
</feature>
<evidence type="ECO:0000256" key="1">
    <source>
        <dbReference type="ARBA" id="ARBA00004651"/>
    </source>
</evidence>
<keyword evidence="4 6" id="KW-1133">Transmembrane helix</keyword>
<dbReference type="AlphaFoldDB" id="A0A9D1J6F3"/>
<dbReference type="Proteomes" id="UP000886744">
    <property type="component" value="Unassembled WGS sequence"/>
</dbReference>
<dbReference type="InterPro" id="IPR050250">
    <property type="entry name" value="Macrolide_Exporter_MacB"/>
</dbReference>